<evidence type="ECO:0000313" key="8">
    <source>
        <dbReference type="Proteomes" id="UP001430306"/>
    </source>
</evidence>
<gene>
    <name evidence="7" type="ORF">LOC71_10945</name>
</gene>
<dbReference type="PANTHER" id="PTHR43217:SF2">
    <property type="entry name" value="SUCCINATE-SEMIALDEHYDE DEHYDROGENASE [NADP(+)]"/>
    <property type="match status" value="1"/>
</dbReference>
<evidence type="ECO:0000256" key="3">
    <source>
        <dbReference type="ARBA" id="ARBA00023002"/>
    </source>
</evidence>
<dbReference type="SUPFAM" id="SSF53720">
    <property type="entry name" value="ALDH-like"/>
    <property type="match status" value="1"/>
</dbReference>
<accession>A0ABS8NGW4</accession>
<comment type="similarity">
    <text evidence="1 5">Belongs to the aldehyde dehydrogenase family.</text>
</comment>
<dbReference type="Gene3D" id="3.40.605.10">
    <property type="entry name" value="Aldehyde Dehydrogenase, Chain A, domain 1"/>
    <property type="match status" value="1"/>
</dbReference>
<feature type="active site" evidence="4">
    <location>
        <position position="228"/>
    </location>
</feature>
<dbReference type="RefSeq" id="WP_230273736.1">
    <property type="nucleotide sequence ID" value="NZ_JAJKFW010000022.1"/>
</dbReference>
<evidence type="ECO:0000256" key="2">
    <source>
        <dbReference type="ARBA" id="ARBA00022857"/>
    </source>
</evidence>
<dbReference type="PROSITE" id="PS00687">
    <property type="entry name" value="ALDEHYDE_DEHYDR_GLU"/>
    <property type="match status" value="1"/>
</dbReference>
<evidence type="ECO:0000313" key="7">
    <source>
        <dbReference type="EMBL" id="MCC9642792.1"/>
    </source>
</evidence>
<dbReference type="Proteomes" id="UP001430306">
    <property type="component" value="Unassembled WGS sequence"/>
</dbReference>
<dbReference type="InterPro" id="IPR015590">
    <property type="entry name" value="Aldehyde_DH_dom"/>
</dbReference>
<evidence type="ECO:0000256" key="4">
    <source>
        <dbReference type="PROSITE-ProRule" id="PRU10007"/>
    </source>
</evidence>
<dbReference type="InterPro" id="IPR016162">
    <property type="entry name" value="Ald_DH_N"/>
</dbReference>
<dbReference type="Gene3D" id="3.40.309.10">
    <property type="entry name" value="Aldehyde Dehydrogenase, Chain A, domain 2"/>
    <property type="match status" value="1"/>
</dbReference>
<evidence type="ECO:0000259" key="6">
    <source>
        <dbReference type="Pfam" id="PF00171"/>
    </source>
</evidence>
<proteinExistence type="inferred from homology"/>
<protein>
    <submittedName>
        <fullName evidence="7">NAD-dependent succinate-semialdehyde dehydrogenase</fullName>
    </submittedName>
</protein>
<dbReference type="InterPro" id="IPR016163">
    <property type="entry name" value="Ald_DH_C"/>
</dbReference>
<dbReference type="InterPro" id="IPR029510">
    <property type="entry name" value="Ald_DH_CS_GLU"/>
</dbReference>
<reference evidence="7" key="1">
    <citation type="submission" date="2021-11" db="EMBL/GenBank/DDBJ databases">
        <title>Genome sequence.</title>
        <authorList>
            <person name="Sun Q."/>
        </authorList>
    </citation>
    <scope>NUCLEOTIDE SEQUENCE</scope>
    <source>
        <strain evidence="7">JC740</strain>
    </source>
</reference>
<keyword evidence="2" id="KW-0521">NADP</keyword>
<dbReference type="InterPro" id="IPR044148">
    <property type="entry name" value="ALDH_GabD1-like"/>
</dbReference>
<keyword evidence="3 5" id="KW-0560">Oxidoreductase</keyword>
<dbReference type="Pfam" id="PF00171">
    <property type="entry name" value="Aldedh"/>
    <property type="match status" value="1"/>
</dbReference>
<evidence type="ECO:0000256" key="5">
    <source>
        <dbReference type="RuleBase" id="RU003345"/>
    </source>
</evidence>
<dbReference type="PANTHER" id="PTHR43217">
    <property type="entry name" value="SUCCINATE SEMIALDEHYDE DEHYDROGENASE [NAD(P)+] SAD"/>
    <property type="match status" value="1"/>
</dbReference>
<dbReference type="CDD" id="cd07100">
    <property type="entry name" value="ALDH_SSADH1_GabD1"/>
    <property type="match status" value="1"/>
</dbReference>
<feature type="domain" description="Aldehyde dehydrogenase" evidence="6">
    <location>
        <begin position="3"/>
        <end position="450"/>
    </location>
</feature>
<sequence>MSIVSVNPANNQTIREYEPLHKEAAMDAIEKAHKAFGSWRKTSFDERKRCLLKFAKLLREDADEFARTITLDMGKRISESKYEIDYCADIAEFYANGAEEFLADQPMERVDANAYLHLEPIGVLMGVMPWNFPFYQVVRFATPNIMAGNTVMVKHASNVPQCAAAIEELFEECGLPDGVYQNLFIPSEFVDPIVADSRVQGVSLTGSEPAGRAVAASAGKNLKRSVLELGGNDPFIVLDDADMDLVLEQAVKGRMVNAGQSCVASKRFIVLESVADTFVDGLKKQFQELKLGDPMDEETTLAPLSTEDAAKKLLVQVQSSIDAGAKVILGGDRPDRDGAFFNPTILTEVTPDMPTFDQELFGPVATVYIVPDEQAAIELANDSSYGLGGSVYTRDVERGRRVAEQIETGMMFLNQPTNSQAELPFGGIKNSGYGRELSHLGILEFVNKKLIHLGEKETS</sequence>
<organism evidence="7 8">
    <name type="scientific">Rhodopirellula halodulae</name>
    <dbReference type="NCBI Taxonomy" id="2894198"/>
    <lineage>
        <taxon>Bacteria</taxon>
        <taxon>Pseudomonadati</taxon>
        <taxon>Planctomycetota</taxon>
        <taxon>Planctomycetia</taxon>
        <taxon>Pirellulales</taxon>
        <taxon>Pirellulaceae</taxon>
        <taxon>Rhodopirellula</taxon>
    </lineage>
</organism>
<evidence type="ECO:0000256" key="1">
    <source>
        <dbReference type="ARBA" id="ARBA00009986"/>
    </source>
</evidence>
<dbReference type="InterPro" id="IPR047110">
    <property type="entry name" value="GABD/Sad-like"/>
</dbReference>
<keyword evidence="8" id="KW-1185">Reference proteome</keyword>
<comment type="caution">
    <text evidence="7">The sequence shown here is derived from an EMBL/GenBank/DDBJ whole genome shotgun (WGS) entry which is preliminary data.</text>
</comment>
<dbReference type="InterPro" id="IPR016161">
    <property type="entry name" value="Ald_DH/histidinol_DH"/>
</dbReference>
<dbReference type="EMBL" id="JAJKFW010000022">
    <property type="protein sequence ID" value="MCC9642792.1"/>
    <property type="molecule type" value="Genomic_DNA"/>
</dbReference>
<name>A0ABS8NGW4_9BACT</name>